<evidence type="ECO:0000313" key="18">
    <source>
        <dbReference type="Proteomes" id="UP001054837"/>
    </source>
</evidence>
<comment type="catalytic activity">
    <reaction evidence="14 15">
        <text>tRNA(Ala) + L-alanine + ATP = L-alanyl-tRNA(Ala) + AMP + diphosphate</text>
        <dbReference type="Rhea" id="RHEA:12540"/>
        <dbReference type="Rhea" id="RHEA-COMP:9657"/>
        <dbReference type="Rhea" id="RHEA-COMP:9923"/>
        <dbReference type="ChEBI" id="CHEBI:30616"/>
        <dbReference type="ChEBI" id="CHEBI:33019"/>
        <dbReference type="ChEBI" id="CHEBI:57972"/>
        <dbReference type="ChEBI" id="CHEBI:78442"/>
        <dbReference type="ChEBI" id="CHEBI:78497"/>
        <dbReference type="ChEBI" id="CHEBI:456215"/>
        <dbReference type="EC" id="6.1.1.7"/>
    </reaction>
</comment>
<dbReference type="GO" id="GO:0000049">
    <property type="term" value="F:tRNA binding"/>
    <property type="evidence" value="ECO:0007669"/>
    <property type="project" value="UniProtKB-KW"/>
</dbReference>
<comment type="subunit">
    <text evidence="15">Monomer.</text>
</comment>
<dbReference type="SUPFAM" id="SSF55681">
    <property type="entry name" value="Class II aaRS and biotin synthetases"/>
    <property type="match status" value="1"/>
</dbReference>
<evidence type="ECO:0000256" key="7">
    <source>
        <dbReference type="ARBA" id="ARBA00022741"/>
    </source>
</evidence>
<feature type="binding site" evidence="15">
    <location>
        <position position="740"/>
    </location>
    <ligand>
        <name>Zn(2+)</name>
        <dbReference type="ChEBI" id="CHEBI:29105"/>
    </ligand>
</feature>
<evidence type="ECO:0000256" key="3">
    <source>
        <dbReference type="ARBA" id="ARBA00017959"/>
    </source>
</evidence>
<dbReference type="GO" id="GO:0004813">
    <property type="term" value="F:alanine-tRNA ligase activity"/>
    <property type="evidence" value="ECO:0007669"/>
    <property type="project" value="UniProtKB-UniRule"/>
</dbReference>
<gene>
    <name evidence="17" type="primary">ALA1</name>
    <name evidence="17" type="ORF">CDAR_204111</name>
</gene>
<dbReference type="Proteomes" id="UP001054837">
    <property type="component" value="Unassembled WGS sequence"/>
</dbReference>
<dbReference type="CDD" id="cd00673">
    <property type="entry name" value="AlaRS_core"/>
    <property type="match status" value="1"/>
</dbReference>
<keyword evidence="7 15" id="KW-0547">Nucleotide-binding</keyword>
<dbReference type="HAMAP" id="MF_00036_B">
    <property type="entry name" value="Ala_tRNA_synth_B"/>
    <property type="match status" value="1"/>
</dbReference>
<dbReference type="GO" id="GO:0008270">
    <property type="term" value="F:zinc ion binding"/>
    <property type="evidence" value="ECO:0007669"/>
    <property type="project" value="UniProtKB-UniRule"/>
</dbReference>
<dbReference type="InterPro" id="IPR012947">
    <property type="entry name" value="tRNA_SAD"/>
</dbReference>
<dbReference type="InterPro" id="IPR050058">
    <property type="entry name" value="Ala-tRNA_ligase"/>
</dbReference>
<evidence type="ECO:0000256" key="5">
    <source>
        <dbReference type="ARBA" id="ARBA00022598"/>
    </source>
</evidence>
<dbReference type="GO" id="GO:0006419">
    <property type="term" value="P:alanyl-tRNA aminoacylation"/>
    <property type="evidence" value="ECO:0007669"/>
    <property type="project" value="InterPro"/>
</dbReference>
<comment type="caution">
    <text evidence="17">The sequence shown here is derived from an EMBL/GenBank/DDBJ whole genome shotgun (WGS) entry which is preliminary data.</text>
</comment>
<dbReference type="InterPro" id="IPR018164">
    <property type="entry name" value="Ala-tRNA-synth_IIc_N"/>
</dbReference>
<dbReference type="Gene3D" id="3.30.980.10">
    <property type="entry name" value="Threonyl-trna Synthetase, Chain A, domain 2"/>
    <property type="match status" value="2"/>
</dbReference>
<dbReference type="FunFam" id="3.30.980.10:FF:000004">
    <property type="entry name" value="Alanine--tRNA ligase, cytoplasmic"/>
    <property type="match status" value="2"/>
</dbReference>
<evidence type="ECO:0000259" key="16">
    <source>
        <dbReference type="PROSITE" id="PS50860"/>
    </source>
</evidence>
<dbReference type="PRINTS" id="PR00980">
    <property type="entry name" value="TRNASYNTHALA"/>
</dbReference>
<dbReference type="Gene3D" id="3.30.930.10">
    <property type="entry name" value="Bira Bifunctional Protein, Domain 2"/>
    <property type="match status" value="1"/>
</dbReference>
<evidence type="ECO:0000256" key="9">
    <source>
        <dbReference type="ARBA" id="ARBA00022840"/>
    </source>
</evidence>
<evidence type="ECO:0000256" key="10">
    <source>
        <dbReference type="ARBA" id="ARBA00022884"/>
    </source>
</evidence>
<dbReference type="PANTHER" id="PTHR11777:SF9">
    <property type="entry name" value="ALANINE--TRNA LIGASE, CYTOPLASMIC"/>
    <property type="match status" value="1"/>
</dbReference>
<dbReference type="Pfam" id="PF01411">
    <property type="entry name" value="tRNA-synt_2c"/>
    <property type="match status" value="2"/>
</dbReference>
<keyword evidence="4 15" id="KW-0820">tRNA-binding</keyword>
<dbReference type="SUPFAM" id="SSF55186">
    <property type="entry name" value="ThrRS/AlaRS common domain"/>
    <property type="match status" value="2"/>
</dbReference>
<organism evidence="17 18">
    <name type="scientific">Caerostris darwini</name>
    <dbReference type="NCBI Taxonomy" id="1538125"/>
    <lineage>
        <taxon>Eukaryota</taxon>
        <taxon>Metazoa</taxon>
        <taxon>Ecdysozoa</taxon>
        <taxon>Arthropoda</taxon>
        <taxon>Chelicerata</taxon>
        <taxon>Arachnida</taxon>
        <taxon>Araneae</taxon>
        <taxon>Araneomorphae</taxon>
        <taxon>Entelegynae</taxon>
        <taxon>Araneoidea</taxon>
        <taxon>Araneidae</taxon>
        <taxon>Caerostris</taxon>
    </lineage>
</organism>
<evidence type="ECO:0000313" key="17">
    <source>
        <dbReference type="EMBL" id="GIY09800.1"/>
    </source>
</evidence>
<dbReference type="GO" id="GO:0005739">
    <property type="term" value="C:mitochondrion"/>
    <property type="evidence" value="ECO:0007669"/>
    <property type="project" value="TreeGrafter"/>
</dbReference>
<comment type="cofactor">
    <cofactor evidence="15">
        <name>Zn(2+)</name>
        <dbReference type="ChEBI" id="CHEBI:29105"/>
    </cofactor>
    <text evidence="15">Binds 1 zinc ion per subunit.</text>
</comment>
<dbReference type="PANTHER" id="PTHR11777">
    <property type="entry name" value="ALANYL-TRNA SYNTHETASE"/>
    <property type="match status" value="1"/>
</dbReference>
<comment type="function">
    <text evidence="15">Catalyzes the attachment of alanine to tRNA(Ala) in a two-step reaction: alanine is first activated by ATP to form Ala-AMP and then transferred to the acceptor end of tRNA(Ala). Also edits incorrectly charged tRNA(Ala) via its editing domain.</text>
</comment>
<dbReference type="InterPro" id="IPR018163">
    <property type="entry name" value="Thr/Ala-tRNA-synth_IIc_edit"/>
</dbReference>
<keyword evidence="5 15" id="KW-0436">Ligase</keyword>
<dbReference type="SUPFAM" id="SSF50447">
    <property type="entry name" value="Translation proteins"/>
    <property type="match status" value="2"/>
</dbReference>
<dbReference type="InterPro" id="IPR045864">
    <property type="entry name" value="aa-tRNA-synth_II/BPL/LPL"/>
</dbReference>
<keyword evidence="8 15" id="KW-0862">Zinc</keyword>
<evidence type="ECO:0000256" key="11">
    <source>
        <dbReference type="ARBA" id="ARBA00022917"/>
    </source>
</evidence>
<sequence>MKVLKANLFNKYVYALNARQFSNIQNSQKSKLNDIKSENFSSKNVRDLFLKYFINEKNHTYVPSSPVVLVNDPSLLFVNAGMNQFRSMFLNKSYPGHPFYGLKRAANSQKCVRLSGKHNDLKDVGVDLYHHTFFEMLGNWSFGDYSKVEACKMAWDLLINVYGLKPENLYVTYFGGDKHLNVPSDEECKNIWLDIGIQPSHIFPFGAKDNFWEMADKGPCGPCSEIHYDFLNSGPEIVAQKINAGSHDVMEIWNLVFVQYNREMGTELKSIPNLNIDTGMGLERLTAVLQGTRSNYDTDLFTPLFEAIELKFRVRPYLGKTGYADSDGLDTAYRILADHSRMFSIAIADGIFPSAYDAGHVLRKIIRRAAYAANRVMKTHPGALSSLVPHVAKTLDFYPEIGNHVDEIIYIVNDEEKMLHQAINKGRKARNKMISDNPNKVLNGQQAMDLHYIYGLEDNIIQDIADEVNVNVDWENCERLKEEKLQKIEKQRVEKDSMFLSMIDSLIKKNIPSTEDSFKYYYNTDKNNYGVNSITSEIIAIFKGTEMVSEVEDSNQCILVTNKTNFYSNAGGQISDIGVISNQDLTFKVENVSSYHGYVFHHGLLTKGKLTCNSIVNMDVEKEHRLSCSQNHTATHIMNSVLRKLLPYTAQRSSYVCPSYLKFSFSAKAQLTDEELEKIETLVNQTIQKKLCVLRKEFSFEELLIQPNAVLLRGEEYPEVVSVIFIGELDCNEAVSIEPCCGTHVHNTADIESFVLIPSKSQGSGIKVLSAVTGNYAALVKENGNVLRAKVLDLKNKVDATLENSNASLDVHLDLLKQIKVTLKECHTKTDAPLRDLNEFEILLKDMKMKLNDFLNATSRVDMNLDDSGNIIKRHKIDPNVLQDLKMKNILPTNDVFKYDYYNKAGVKPISAKVIAVISDGQIVDSVERGLNCQLVLNKTNFYAEGDDQAGDEGILSCKDFVVKINSVYKVGGYVFHDGYVEEGNASSSQTVDLSVDNEHRLACSQNHTALHILSAVLKNNLSYFFPLSANVGPKEFSLNFTTKGNITDDQLKIIEKNVQDYINAKLDVTQSQMPLETLKDMPPCKTALIKEFEDLVPVVEIGKSNEQGLLKSVEPCCGTHVKSTEEVGSFIIISQNTKDKEKVIRAVTGKQALIVGKDGQNYDKQLIELEKYVTACLEKPQIDVLELWDCLKEIKEAKVYHETELPLLLFREHQEKLSELREKLAKATNSFVQNGFKEVKQEMTDVLKKFSKENFIVHHLSSVGDGRRIINYAIDHSGEKPALYFVKDGYKSIICSCSVPKSFVDSSFSALLWINPVASILEGRARTSNKDQELYYSVVSKRTHKVEQAIDIAKKFIESHYSSR</sequence>
<feature type="binding site" evidence="15">
    <location>
        <position position="636"/>
    </location>
    <ligand>
        <name>Zn(2+)</name>
        <dbReference type="ChEBI" id="CHEBI:29105"/>
    </ligand>
</feature>
<dbReference type="EMBL" id="BPLQ01004681">
    <property type="protein sequence ID" value="GIY09800.1"/>
    <property type="molecule type" value="Genomic_DNA"/>
</dbReference>
<protein>
    <recommendedName>
        <fullName evidence="3">Alanine--tRNA ligase</fullName>
        <ecNumber evidence="2">6.1.1.7</ecNumber>
    </recommendedName>
    <alternativeName>
        <fullName evidence="13">Alanyl-tRNA synthetase</fullName>
    </alternativeName>
</protein>
<evidence type="ECO:0000256" key="13">
    <source>
        <dbReference type="ARBA" id="ARBA00032577"/>
    </source>
</evidence>
<dbReference type="InterPro" id="IPR009000">
    <property type="entry name" value="Transl_B-barrel_sf"/>
</dbReference>
<dbReference type="EC" id="6.1.1.7" evidence="2"/>
<dbReference type="Pfam" id="PF07973">
    <property type="entry name" value="tRNA_SAD"/>
    <property type="match status" value="2"/>
</dbReference>
<evidence type="ECO:0000256" key="14">
    <source>
        <dbReference type="ARBA" id="ARBA00048300"/>
    </source>
</evidence>
<feature type="domain" description="Alanyl-transfer RNA synthetases family profile" evidence="16">
    <location>
        <begin position="836"/>
        <end position="1137"/>
    </location>
</feature>
<dbReference type="InterPro" id="IPR018165">
    <property type="entry name" value="Ala-tRNA-synth_IIc_core"/>
</dbReference>
<dbReference type="NCBIfam" id="TIGR00344">
    <property type="entry name" value="alaS"/>
    <property type="match status" value="1"/>
</dbReference>
<dbReference type="PROSITE" id="PS50860">
    <property type="entry name" value="AA_TRNA_LIGASE_II_ALA"/>
    <property type="match status" value="2"/>
</dbReference>
<comment type="similarity">
    <text evidence="1">Belongs to the class-II aminoacyl-tRNA synthetase family. Alax-L subfamily.</text>
</comment>
<proteinExistence type="inferred from homology"/>
<dbReference type="SMART" id="SM00863">
    <property type="entry name" value="tRNA_SAD"/>
    <property type="match status" value="2"/>
</dbReference>
<dbReference type="GO" id="GO:0002161">
    <property type="term" value="F:aminoacyl-tRNA deacylase activity"/>
    <property type="evidence" value="ECO:0007669"/>
    <property type="project" value="TreeGrafter"/>
</dbReference>
<dbReference type="FunFam" id="3.30.930.10:FF:000011">
    <property type="entry name" value="Alanine--tRNA ligase, cytoplasmic"/>
    <property type="match status" value="1"/>
</dbReference>
<keyword evidence="18" id="KW-1185">Reference proteome</keyword>
<dbReference type="SUPFAM" id="SSF101353">
    <property type="entry name" value="Putative anticodon-binding domain of alanyl-tRNA synthetase (AlaRS)"/>
    <property type="match status" value="1"/>
</dbReference>
<name>A0AAV4QP26_9ARAC</name>
<dbReference type="InterPro" id="IPR023033">
    <property type="entry name" value="Ala_tRNA_ligase_euk/bac"/>
</dbReference>
<dbReference type="GO" id="GO:0005524">
    <property type="term" value="F:ATP binding"/>
    <property type="evidence" value="ECO:0007669"/>
    <property type="project" value="UniProtKB-UniRule"/>
</dbReference>
<keyword evidence="12 15" id="KW-0030">Aminoacyl-tRNA synthetase</keyword>
<keyword evidence="10 15" id="KW-0694">RNA-binding</keyword>
<feature type="domain" description="Alanyl-transfer RNA synthetases family profile" evidence="16">
    <location>
        <begin position="40"/>
        <end position="783"/>
    </location>
</feature>
<evidence type="ECO:0000256" key="15">
    <source>
        <dbReference type="HAMAP-Rule" id="MF_03133"/>
    </source>
</evidence>
<keyword evidence="9 15" id="KW-0067">ATP-binding</keyword>
<evidence type="ECO:0000256" key="1">
    <source>
        <dbReference type="ARBA" id="ARBA00008429"/>
    </source>
</evidence>
<accession>A0AAV4QP26</accession>
<feature type="binding site" evidence="15">
    <location>
        <position position="744"/>
    </location>
    <ligand>
        <name>Zn(2+)</name>
        <dbReference type="ChEBI" id="CHEBI:29105"/>
    </ligand>
</feature>
<reference evidence="17 18" key="1">
    <citation type="submission" date="2021-06" db="EMBL/GenBank/DDBJ databases">
        <title>Caerostris darwini draft genome.</title>
        <authorList>
            <person name="Kono N."/>
            <person name="Arakawa K."/>
        </authorList>
    </citation>
    <scope>NUCLEOTIDE SEQUENCE [LARGE SCALE GENOMIC DNA]</scope>
</reference>
<evidence type="ECO:0000256" key="2">
    <source>
        <dbReference type="ARBA" id="ARBA00013168"/>
    </source>
</evidence>
<evidence type="ECO:0000256" key="4">
    <source>
        <dbReference type="ARBA" id="ARBA00022555"/>
    </source>
</evidence>
<dbReference type="Gene3D" id="2.40.30.130">
    <property type="match status" value="2"/>
</dbReference>
<evidence type="ECO:0000256" key="6">
    <source>
        <dbReference type="ARBA" id="ARBA00022723"/>
    </source>
</evidence>
<keyword evidence="6 15" id="KW-0479">Metal-binding</keyword>
<evidence type="ECO:0000256" key="12">
    <source>
        <dbReference type="ARBA" id="ARBA00023146"/>
    </source>
</evidence>
<comment type="domain">
    <text evidence="15">Consists of three domains; the N-terminal catalytic domain, the editing domain and the C-terminal C-Ala domain. The editing domain removes incorrectly charged amino acids, while the C-Ala domain, along with tRNA(Ala), serves as a bridge to cooperatively bring together the editing and aminoacylation centers thus stimulating deacylation of misacylated tRNAs.</text>
</comment>
<evidence type="ECO:0000256" key="8">
    <source>
        <dbReference type="ARBA" id="ARBA00022833"/>
    </source>
</evidence>
<keyword evidence="11 15" id="KW-0648">Protein biosynthesis</keyword>
<dbReference type="InterPro" id="IPR002318">
    <property type="entry name" value="Ala-tRNA-lgiase_IIc"/>
</dbReference>
<feature type="binding site" evidence="15">
    <location>
        <position position="632"/>
    </location>
    <ligand>
        <name>Zn(2+)</name>
        <dbReference type="ChEBI" id="CHEBI:29105"/>
    </ligand>
</feature>
<dbReference type="InterPro" id="IPR018162">
    <property type="entry name" value="Ala-tRNA-ligase_IIc_anticod-bd"/>
</dbReference>